<comment type="caution">
    <text evidence="1">The sequence shown here is derived from an EMBL/GenBank/DDBJ whole genome shotgun (WGS) entry which is preliminary data.</text>
</comment>
<protein>
    <submittedName>
        <fullName evidence="1">SPFH domain-containing protein</fullName>
    </submittedName>
</protein>
<evidence type="ECO:0000313" key="1">
    <source>
        <dbReference type="EMBL" id="MEB3960830.1"/>
    </source>
</evidence>
<gene>
    <name evidence="1" type="ORF">OKJ48_11330</name>
</gene>
<name>A0ABU6CAF0_9ACTN</name>
<dbReference type="EMBL" id="JAOZYB010000068">
    <property type="protein sequence ID" value="MEB3960830.1"/>
    <property type="molecule type" value="Genomic_DNA"/>
</dbReference>
<accession>A0ABU6CAF0</accession>
<dbReference type="Proteomes" id="UP001352223">
    <property type="component" value="Unassembled WGS sequence"/>
</dbReference>
<keyword evidence="2" id="KW-1185">Reference proteome</keyword>
<reference evidence="1 2" key="1">
    <citation type="submission" date="2022-10" db="EMBL/GenBank/DDBJ databases">
        <authorList>
            <person name="Xie J."/>
            <person name="Shen N."/>
        </authorList>
    </citation>
    <scope>NUCLEOTIDE SEQUENCE [LARGE SCALE GENOMIC DNA]</scope>
    <source>
        <strain evidence="1 2">DSM 41681</strain>
    </source>
</reference>
<sequence>EGAREVGEARAQAQAAWLRVHGEADVATLHALTGTRLAENLPRIDSVTVSPDVLTGLLARFGAQQEPGA</sequence>
<evidence type="ECO:0000313" key="2">
    <source>
        <dbReference type="Proteomes" id="UP001352223"/>
    </source>
</evidence>
<feature type="non-terminal residue" evidence="1">
    <location>
        <position position="1"/>
    </location>
</feature>
<organism evidence="1 2">
    <name type="scientific">Streptomyces kunmingensis</name>
    <dbReference type="NCBI Taxonomy" id="68225"/>
    <lineage>
        <taxon>Bacteria</taxon>
        <taxon>Bacillati</taxon>
        <taxon>Actinomycetota</taxon>
        <taxon>Actinomycetes</taxon>
        <taxon>Kitasatosporales</taxon>
        <taxon>Streptomycetaceae</taxon>
        <taxon>Streptomyces</taxon>
    </lineage>
</organism>
<proteinExistence type="predicted"/>